<keyword evidence="3" id="KW-1185">Reference proteome</keyword>
<dbReference type="Pfam" id="PF08291">
    <property type="entry name" value="Peptidase_M15_3"/>
    <property type="match status" value="1"/>
</dbReference>
<dbReference type="OrthoDB" id="5735764at2"/>
<dbReference type="AlphaFoldDB" id="Q31Q82"/>
<feature type="domain" description="Peptidase M15A C-terminal" evidence="1">
    <location>
        <begin position="87"/>
        <end position="183"/>
    </location>
</feature>
<organism evidence="2 3">
    <name type="scientific">Synechococcus elongatus (strain ATCC 33912 / PCC 7942 / FACHB-805)</name>
    <name type="common">Anacystis nidulans R2</name>
    <dbReference type="NCBI Taxonomy" id="1140"/>
    <lineage>
        <taxon>Bacteria</taxon>
        <taxon>Bacillati</taxon>
        <taxon>Cyanobacteriota</taxon>
        <taxon>Cyanophyceae</taxon>
        <taxon>Synechococcales</taxon>
        <taxon>Synechococcaceae</taxon>
        <taxon>Synechococcus</taxon>
    </lineage>
</organism>
<dbReference type="GeneID" id="72429595"/>
<dbReference type="KEGG" id="syf:Synpcc7942_0755"/>
<dbReference type="RefSeq" id="WP_011377708.1">
    <property type="nucleotide sequence ID" value="NC_007604.1"/>
</dbReference>
<dbReference type="InterPro" id="IPR013230">
    <property type="entry name" value="Peptidase_M15A_C"/>
</dbReference>
<dbReference type="STRING" id="1140.Synpcc7942_0755"/>
<dbReference type="eggNOG" id="COG3108">
    <property type="taxonomic scope" value="Bacteria"/>
</dbReference>
<dbReference type="SUPFAM" id="SSF55166">
    <property type="entry name" value="Hedgehog/DD-peptidase"/>
    <property type="match status" value="1"/>
</dbReference>
<dbReference type="DNASU" id="3775928"/>
<dbReference type="Proteomes" id="UP000889800">
    <property type="component" value="Chromosome"/>
</dbReference>
<evidence type="ECO:0000313" key="3">
    <source>
        <dbReference type="Proteomes" id="UP000889800"/>
    </source>
</evidence>
<dbReference type="PaxDb" id="1140-Synpcc7942_0755"/>
<evidence type="ECO:0000313" key="2">
    <source>
        <dbReference type="EMBL" id="ABB56787.1"/>
    </source>
</evidence>
<protein>
    <recommendedName>
        <fullName evidence="1">Peptidase M15A C-terminal domain-containing protein</fullName>
    </recommendedName>
</protein>
<reference evidence="3" key="1">
    <citation type="submission" date="2005-08" db="EMBL/GenBank/DDBJ databases">
        <title>Complete sequence of chromosome 1 of Synechococcus elongatus PCC 7942.</title>
        <authorList>
            <consortium name="US DOE Joint Genome Institute"/>
            <person name="Copeland A."/>
            <person name="Lucas S."/>
            <person name="Lapidus A."/>
            <person name="Barry K."/>
            <person name="Detter J.C."/>
            <person name="Glavina T."/>
            <person name="Hammon N."/>
            <person name="Israni S."/>
            <person name="Pitluck S."/>
            <person name="Schmutz J."/>
            <person name="Larimer F."/>
            <person name="Land M."/>
            <person name="Kyrpides N."/>
            <person name="Lykidis A."/>
            <person name="Richardson P."/>
        </authorList>
    </citation>
    <scope>NUCLEOTIDE SEQUENCE [LARGE SCALE GENOMIC DNA]</scope>
    <source>
        <strain evidence="3">ATCC 33912 / PCC 7942 / FACHB-805</strain>
    </source>
</reference>
<gene>
    <name evidence="2" type="ordered locus">Synpcc7942_0755</name>
</gene>
<dbReference type="SMR" id="Q31Q82"/>
<proteinExistence type="predicted"/>
<evidence type="ECO:0000259" key="1">
    <source>
        <dbReference type="Pfam" id="PF08291"/>
    </source>
</evidence>
<name>Q31Q82_SYNE7</name>
<dbReference type="BioCyc" id="SYNEL:SYNPCC7942_0755-MONOMER"/>
<dbReference type="EMBL" id="CP000100">
    <property type="protein sequence ID" value="ABB56787.1"/>
    <property type="molecule type" value="Genomic_DNA"/>
</dbReference>
<sequence length="192" mass="21965">MSTITADKFLDFFIHFDPNNPNHRRAAYMLAGVIPDAAMRDSAEWVKTYRTANAQPLTAETVQWSEWDARVSEHFTVGEVFQFDDFRRQRVTAENKRRIVKLAARLDVLRKQFGPLGVTSWFRDPVTNARVGGVDDSYHLTGGAADVFPLQFNPLEFEQWCEQNWNGGVGRGIKAGRRFVHLDDGPKGVWDY</sequence>
<dbReference type="Gene3D" id="3.30.1380.10">
    <property type="match status" value="1"/>
</dbReference>
<accession>Q31Q82</accession>
<dbReference type="HOGENOM" id="CLU_1414533_0_0_3"/>
<dbReference type="InterPro" id="IPR009045">
    <property type="entry name" value="Zn_M74/Hedgehog-like"/>
</dbReference>